<sequence length="407" mass="44616">MNCRHCQTPLSRVFLDLGHAPLSNAYLSEGDLDRAEMTYPLRLFVCDDCRLVQTQDHAAADEMFKADYAYFSSTSRSWLDHAARYCAMITERLALTPASFVVEVASNDGYLLRNFVESGIPCLGIEPTAGTADAAEELGIPVLREFFGEAMGKRLAAEGRGADLVIGNNVYAHVPDINDFTRGLAALVKPEGVITLEFPHLMRLIEHCQFDTTYHEHFSYLSLSVAKRIFESAGLRVFDVEELPTHGGSLRIYGCRARAGHAERPAVAAVLAEEEKRGLRETGPYDGFQRRAEQVKDDLLAFLLAARREGMSVAGYGAAAKGNTLLNFAGVKRDLLPFICDAAPAKQGRFMPGSHIPVLPPQALADRRPDYVLILPWNIADEVRAQLAPLAAHGTRFVTAVPGLSVI</sequence>
<evidence type="ECO:0000313" key="3">
    <source>
        <dbReference type="EMBL" id="SDG78962.1"/>
    </source>
</evidence>
<dbReference type="Proteomes" id="UP000199468">
    <property type="component" value="Unassembled WGS sequence"/>
</dbReference>
<dbReference type="InterPro" id="IPR029063">
    <property type="entry name" value="SAM-dependent_MTases_sf"/>
</dbReference>
<feature type="domain" description="C-methyltransferase" evidence="2">
    <location>
        <begin position="244"/>
        <end position="402"/>
    </location>
</feature>
<comment type="caution">
    <text evidence="3">The sequence shown here is derived from an EMBL/GenBank/DDBJ whole genome shotgun (WGS) entry which is preliminary data.</text>
</comment>
<gene>
    <name evidence="3" type="ORF">SAMN05421844_105281</name>
</gene>
<dbReference type="RefSeq" id="WP_091858457.1">
    <property type="nucleotide sequence ID" value="NZ_FNBZ01000005.1"/>
</dbReference>
<dbReference type="Gene3D" id="6.10.250.3100">
    <property type="match status" value="1"/>
</dbReference>
<dbReference type="Pfam" id="PF08421">
    <property type="entry name" value="Methyltransf_13"/>
    <property type="match status" value="1"/>
</dbReference>
<dbReference type="Gene3D" id="3.40.50.150">
    <property type="entry name" value="Vaccinia Virus protein VP39"/>
    <property type="match status" value="1"/>
</dbReference>
<dbReference type="Gene3D" id="3.40.50.720">
    <property type="entry name" value="NAD(P)-binding Rossmann-like Domain"/>
    <property type="match status" value="1"/>
</dbReference>
<keyword evidence="3" id="KW-0489">Methyltransferase</keyword>
<reference evidence="3 4" key="1">
    <citation type="submission" date="2016-10" db="EMBL/GenBank/DDBJ databases">
        <authorList>
            <person name="Varghese N."/>
            <person name="Submissions S."/>
        </authorList>
    </citation>
    <scope>NUCLEOTIDE SEQUENCE [LARGE SCALE GENOMIC DNA]</scope>
    <source>
        <strain evidence="3 4">DSM 26672</strain>
    </source>
</reference>
<dbReference type="Pfam" id="PF08484">
    <property type="entry name" value="Methyltransf_14"/>
    <property type="match status" value="1"/>
</dbReference>
<dbReference type="InterPro" id="IPR038576">
    <property type="entry name" value="Methyltransf_Zn-bd_dom_put_sf"/>
</dbReference>
<evidence type="ECO:0000259" key="1">
    <source>
        <dbReference type="Pfam" id="PF08421"/>
    </source>
</evidence>
<dbReference type="Pfam" id="PF13489">
    <property type="entry name" value="Methyltransf_23"/>
    <property type="match status" value="1"/>
</dbReference>
<dbReference type="InterPro" id="IPR013691">
    <property type="entry name" value="MeTrfase_14"/>
</dbReference>
<evidence type="ECO:0000313" key="4">
    <source>
        <dbReference type="Proteomes" id="UP000199468"/>
    </source>
</evidence>
<dbReference type="GO" id="GO:0008168">
    <property type="term" value="F:methyltransferase activity"/>
    <property type="evidence" value="ECO:0007669"/>
    <property type="project" value="UniProtKB-KW"/>
</dbReference>
<evidence type="ECO:0000259" key="2">
    <source>
        <dbReference type="Pfam" id="PF08484"/>
    </source>
</evidence>
<dbReference type="Gene3D" id="6.20.50.110">
    <property type="entry name" value="Methyltransferase, zinc-binding domain"/>
    <property type="match status" value="1"/>
</dbReference>
<dbReference type="GO" id="GO:0032259">
    <property type="term" value="P:methylation"/>
    <property type="evidence" value="ECO:0007669"/>
    <property type="project" value="UniProtKB-KW"/>
</dbReference>
<feature type="domain" description="Methyltransferase putative zinc binding" evidence="1">
    <location>
        <begin position="3"/>
        <end position="64"/>
    </location>
</feature>
<keyword evidence="3" id="KW-0808">Transferase</keyword>
<accession>A0ABY0P1W0</accession>
<dbReference type="EMBL" id="FNBZ01000005">
    <property type="protein sequence ID" value="SDG78962.1"/>
    <property type="molecule type" value="Genomic_DNA"/>
</dbReference>
<keyword evidence="4" id="KW-1185">Reference proteome</keyword>
<proteinExistence type="predicted"/>
<dbReference type="PANTHER" id="PTHR43861">
    <property type="entry name" value="TRANS-ACONITATE 2-METHYLTRANSFERASE-RELATED"/>
    <property type="match status" value="1"/>
</dbReference>
<dbReference type="InterPro" id="IPR013630">
    <property type="entry name" value="Methyltransf_Zn-bd_dom_put"/>
</dbReference>
<dbReference type="SUPFAM" id="SSF53335">
    <property type="entry name" value="S-adenosyl-L-methionine-dependent methyltransferases"/>
    <property type="match status" value="1"/>
</dbReference>
<organism evidence="3 4">
    <name type="scientific">Bosea robiniae</name>
    <dbReference type="NCBI Taxonomy" id="1036780"/>
    <lineage>
        <taxon>Bacteria</taxon>
        <taxon>Pseudomonadati</taxon>
        <taxon>Pseudomonadota</taxon>
        <taxon>Alphaproteobacteria</taxon>
        <taxon>Hyphomicrobiales</taxon>
        <taxon>Boseaceae</taxon>
        <taxon>Bosea</taxon>
    </lineage>
</organism>
<name>A0ABY0P1W0_9HYPH</name>
<protein>
    <submittedName>
        <fullName evidence="3">Methyltransferase domain-containing protein</fullName>
    </submittedName>
</protein>
<dbReference type="PANTHER" id="PTHR43861:SF5">
    <property type="entry name" value="BLL5978 PROTEIN"/>
    <property type="match status" value="1"/>
</dbReference>